<dbReference type="InterPro" id="IPR007833">
    <property type="entry name" value="Capsule_polysaccharide_synth"/>
</dbReference>
<keyword evidence="2" id="KW-1185">Reference proteome</keyword>
<dbReference type="RefSeq" id="WP_252952671.1">
    <property type="nucleotide sequence ID" value="NZ_JAFIRR010000044.1"/>
</dbReference>
<dbReference type="CDD" id="cd16439">
    <property type="entry name" value="beta_Kdo_transferase_KpsC_2"/>
    <property type="match status" value="1"/>
</dbReference>
<evidence type="ECO:0000313" key="1">
    <source>
        <dbReference type="EMBL" id="MCO6416061.1"/>
    </source>
</evidence>
<proteinExistence type="predicted"/>
<protein>
    <submittedName>
        <fullName evidence="1">Beta-3-deoxy-D-manno-oct-2-ulosonic acid transferase</fullName>
    </submittedName>
</protein>
<reference evidence="1 2" key="1">
    <citation type="submission" date="2021-12" db="EMBL/GenBank/DDBJ databases">
        <title>Siccirubricoccus leaddurans sp. nov., a high concentration Zn2+ tolerance bacterium.</title>
        <authorList>
            <person name="Cao Y."/>
        </authorList>
    </citation>
    <scope>NUCLEOTIDE SEQUENCE [LARGE SCALE GENOMIC DNA]</scope>
    <source>
        <strain evidence="1 2">KC 17139</strain>
    </source>
</reference>
<dbReference type="GO" id="GO:0016740">
    <property type="term" value="F:transferase activity"/>
    <property type="evidence" value="ECO:0007669"/>
    <property type="project" value="UniProtKB-KW"/>
</dbReference>
<name>A0ABT1D2C7_9PROT</name>
<dbReference type="Proteomes" id="UP001523392">
    <property type="component" value="Unassembled WGS sequence"/>
</dbReference>
<accession>A0ABT1D2C7</accession>
<dbReference type="Pfam" id="PF05159">
    <property type="entry name" value="Capsule_synth"/>
    <property type="match status" value="1"/>
</dbReference>
<feature type="non-terminal residue" evidence="1">
    <location>
        <position position="1"/>
    </location>
</feature>
<evidence type="ECO:0000313" key="2">
    <source>
        <dbReference type="Proteomes" id="UP001523392"/>
    </source>
</evidence>
<dbReference type="EMBL" id="JAFIRR010000044">
    <property type="protein sequence ID" value="MCO6416061.1"/>
    <property type="molecule type" value="Genomic_DNA"/>
</dbReference>
<gene>
    <name evidence="1" type="ORF">JYK14_07740</name>
</gene>
<keyword evidence="1" id="KW-0808">Transferase</keyword>
<sequence length="468" mass="49953">RPLLLLRSPGAPAAAPAVLPGTRPERLAPWTLLDLAAELHALGDELGLLALAAGVPLRDHAAAPWAGPPAEAVLAALFAATCWVDPFRGGAWNAEQGLAQLGEWRRAEAENRRIRACTGIEWFKHRHIRDALASSAGPPRMRMRGSAALRDAQREGGAVAVWASVMPERLRRRAEAAGVTLVQVEDGFIRSAGLGVLLTPAASLALDDRGIHFEPGRESALEHLLATTEFDAALLARAARLRQALLAANITKYNLGGAAPRLNLPPGRRVLLVAGQVEDDAAMRRGGGRIRGNLALLRAVRAANPEAVLLYKPHPDVVSGMRRGTVPPAELAALADHVLPEEPIGALYPLAQEVHTISSLAGFEALLRGLRVTTYGQPFYAGWGLTEDCDPPPRRGRRLCLDALTAAALILYIRCLDPVTGLPCPPELLVERLAAAPPRPAARPVVPVALRAFTARVSRFLAGWWAGQ</sequence>
<organism evidence="1 2">
    <name type="scientific">Siccirubricoccus soli</name>
    <dbReference type="NCBI Taxonomy" id="2899147"/>
    <lineage>
        <taxon>Bacteria</taxon>
        <taxon>Pseudomonadati</taxon>
        <taxon>Pseudomonadota</taxon>
        <taxon>Alphaproteobacteria</taxon>
        <taxon>Acetobacterales</taxon>
        <taxon>Roseomonadaceae</taxon>
        <taxon>Siccirubricoccus</taxon>
    </lineage>
</organism>
<comment type="caution">
    <text evidence="1">The sequence shown here is derived from an EMBL/GenBank/DDBJ whole genome shotgun (WGS) entry which is preliminary data.</text>
</comment>